<dbReference type="RefSeq" id="WP_011041007.1">
    <property type="nucleotide sequence ID" value="NC_003910.7"/>
</dbReference>
<gene>
    <name evidence="2" type="ordered locus">CPS_0132</name>
</gene>
<feature type="compositionally biased region" description="Basic and acidic residues" evidence="1">
    <location>
        <begin position="65"/>
        <end position="77"/>
    </location>
</feature>
<sequence length="258" mass="28639">MLKGPYTAITISVLLHLLLLLALIYGATQQPKIIKQDKPKITSIKSFLYSAPKKTVSEPAITPKSVEERKTPQKVEQKQAAPKKTIRTEPSKTAVKTPPNTPVNKPVTKTPSTQVTNAVKSETVTTKNKVLGASRGSFSSYDRLSRLRQKLDDQQREQAFSELTQPRSTSEMDGEPFPVPKTIVPLTVEQRQKLNTSSSHVGSITKNDNGTCTIYREQVLGSPVHATTAYFACGESKFDKSFREHMEKVQAKFKVPNK</sequence>
<dbReference type="Proteomes" id="UP000000547">
    <property type="component" value="Chromosome"/>
</dbReference>
<feature type="region of interest" description="Disordered" evidence="1">
    <location>
        <begin position="152"/>
        <end position="178"/>
    </location>
</feature>
<dbReference type="EMBL" id="CP000083">
    <property type="protein sequence ID" value="AAZ26730.1"/>
    <property type="molecule type" value="Genomic_DNA"/>
</dbReference>
<feature type="compositionally biased region" description="Polar residues" evidence="1">
    <location>
        <begin position="112"/>
        <end position="121"/>
    </location>
</feature>
<feature type="compositionally biased region" description="Low complexity" evidence="1">
    <location>
        <begin position="95"/>
        <end position="111"/>
    </location>
</feature>
<feature type="compositionally biased region" description="Polar residues" evidence="1">
    <location>
        <begin position="157"/>
        <end position="171"/>
    </location>
</feature>
<dbReference type="AlphaFoldDB" id="Q48AL3"/>
<dbReference type="KEGG" id="cps:CPS_0132"/>
<evidence type="ECO:0000313" key="3">
    <source>
        <dbReference type="Proteomes" id="UP000000547"/>
    </source>
</evidence>
<reference evidence="2" key="1">
    <citation type="journal article" date="2005" name="Proc. Natl. Acad. Sci. U.S.A.">
        <title>The psychrophilic lifestyle as revealed by the genome sequence of Colwellia psychrerythraea 34H through genomic and proteomic analyses.</title>
        <authorList>
            <person name="Methe B.A."/>
            <person name="Nelson K.E."/>
            <person name="Deming J.W."/>
            <person name="Momen B."/>
            <person name="Melamud E."/>
            <person name="Zhang X."/>
            <person name="Moult J."/>
            <person name="Madupu R."/>
            <person name="Nelson W.C."/>
            <person name="Dodson R.J."/>
            <person name="Brinkac L.M."/>
            <person name="Daugherty S.C."/>
            <person name="Durkin A.S."/>
            <person name="DeBoy R.T."/>
            <person name="Kolonay J.F."/>
            <person name="Sullivan S.A."/>
            <person name="Zhou L."/>
            <person name="Davidsen T.M."/>
            <person name="Wu M."/>
            <person name="Huston A.L."/>
            <person name="Lewis M."/>
            <person name="Weaver B."/>
            <person name="Weidman J.F."/>
            <person name="Khouri H."/>
            <person name="Utterback T.R."/>
            <person name="Feldblyum T.V."/>
            <person name="Fraser C.M."/>
        </authorList>
    </citation>
    <scope>NUCLEOTIDE SEQUENCE [LARGE SCALE GENOMIC DNA]</scope>
    <source>
        <strain evidence="2">34H</strain>
    </source>
</reference>
<protein>
    <submittedName>
        <fullName evidence="2">Uncharacterized protein</fullName>
    </submittedName>
</protein>
<organism evidence="2 3">
    <name type="scientific">Colwellia psychrerythraea (strain 34H / ATCC BAA-681)</name>
    <name type="common">Vibrio psychroerythus</name>
    <dbReference type="NCBI Taxonomy" id="167879"/>
    <lineage>
        <taxon>Bacteria</taxon>
        <taxon>Pseudomonadati</taxon>
        <taxon>Pseudomonadota</taxon>
        <taxon>Gammaproteobacteria</taxon>
        <taxon>Alteromonadales</taxon>
        <taxon>Colwelliaceae</taxon>
        <taxon>Colwellia</taxon>
    </lineage>
</organism>
<evidence type="ECO:0000313" key="2">
    <source>
        <dbReference type="EMBL" id="AAZ26730.1"/>
    </source>
</evidence>
<accession>Q48AL3</accession>
<feature type="region of interest" description="Disordered" evidence="1">
    <location>
        <begin position="58"/>
        <end position="121"/>
    </location>
</feature>
<evidence type="ECO:0000256" key="1">
    <source>
        <dbReference type="SAM" id="MobiDB-lite"/>
    </source>
</evidence>
<dbReference type="HOGENOM" id="CLU_1076500_0_0_6"/>
<proteinExistence type="predicted"/>
<name>Q48AL3_COLP3</name>